<name>A0ACD3AXB0_9AGAR</name>
<evidence type="ECO:0000313" key="2">
    <source>
        <dbReference type="Proteomes" id="UP000308600"/>
    </source>
</evidence>
<gene>
    <name evidence="1" type="ORF">BDN72DRAFT_839345</name>
</gene>
<sequence length="1053" mass="116901">MGRSTNNPPSNSRKSRSSLNKSRVFSAQKSNNGVKSSKSKSQGSSVPRTRIKRPRNDTDIYEYTPEDTVRRSKVKLDLDKDEAMDGGGLFAEDEEFKFEGTREELRAKLIGEHEDGEQIDSGDDEEIDSDAAFEESDEERFAGFFSSKKKKPTKSKEKKRPQVRFADVDLNENSDDNRQDSIVRPGDDDHSEDDEEEEEESGEDDEFLDVLDVLDGRAKPYLDDDDSAADHPDGDPSHTPSSPAAPDRFEDSDAESNSEADGAKHVEEDNSAFVPSDDADDADSGALEGLHTFISGLETTSKKRKSAGDDDVQGEVVGAARPRKRRIIQEKSEAGVENEFGISSVGTKLNLDDLLGPLATQSSSLLSLKKATKVLSSSSKAKTLSAPLPLRTQERLDREAAYGQTKEEVQKWSETMKRIREAEHLSFPLQAQPTGRVSNLELVAKFKPTTPLENAVDKLLKSAKLREQDIQETEEAMLQTNKLSVQEVAQRRAELRKMRELMLRAELKARRANKIKSKTYRKLKRKERERLGEKIDEDMGSDDEESRMKHEIERARERATLKHKHTGKWAKQMKGREEDDTRKDIEEMLDRGEKLRRKIRGIDSDQSQEEGDGDSEEDDEDGDKIRQNAFDELKSLKQDVVMDGPGGQKKGKSIFEMKFMKDALARQQQATNKLVDDFVQEMGGEVNEAGEDGEDVDDEQDDVPGPSGVVTVRSGGRVVYRPGAAHPGVTRTMVRPMGSLASDTSSVTLQSTDLLSPPASPEQQSRPTVPLPLDEQNPWLSLKDTNSSKAPRKHNEVVVGKESKATEKSKIKMRKAAKKLEGEKAKAVDDATVEISMKRTLGSISQPAHASKNAGKVPNGKRIASSTTQNQSDDDDDSDVNSEVDAQEQHLSRKGKEPANGIKAFQQRDLVALAFAGDNVVQDFEAAKKCEIAADAPHEVDTTLPGWGSWGGIGTKRLPPKPHLIKKVAGVDPKSRADHGKSHVIISEKRDKKAAKYLVKDLPYPYTSQAQFERSMDRPLGKEWNTRVGFQRGTLPKVVKKMGVIIDPLEKLS</sequence>
<keyword evidence="2" id="KW-1185">Reference proteome</keyword>
<evidence type="ECO:0000313" key="1">
    <source>
        <dbReference type="EMBL" id="TFK70256.1"/>
    </source>
</evidence>
<proteinExistence type="predicted"/>
<reference evidence="1 2" key="1">
    <citation type="journal article" date="2019" name="Nat. Ecol. Evol.">
        <title>Megaphylogeny resolves global patterns of mushroom evolution.</title>
        <authorList>
            <person name="Varga T."/>
            <person name="Krizsan K."/>
            <person name="Foldi C."/>
            <person name="Dima B."/>
            <person name="Sanchez-Garcia M."/>
            <person name="Sanchez-Ramirez S."/>
            <person name="Szollosi G.J."/>
            <person name="Szarkandi J.G."/>
            <person name="Papp V."/>
            <person name="Albert L."/>
            <person name="Andreopoulos W."/>
            <person name="Angelini C."/>
            <person name="Antonin V."/>
            <person name="Barry K.W."/>
            <person name="Bougher N.L."/>
            <person name="Buchanan P."/>
            <person name="Buyck B."/>
            <person name="Bense V."/>
            <person name="Catcheside P."/>
            <person name="Chovatia M."/>
            <person name="Cooper J."/>
            <person name="Damon W."/>
            <person name="Desjardin D."/>
            <person name="Finy P."/>
            <person name="Geml J."/>
            <person name="Haridas S."/>
            <person name="Hughes K."/>
            <person name="Justo A."/>
            <person name="Karasinski D."/>
            <person name="Kautmanova I."/>
            <person name="Kiss B."/>
            <person name="Kocsube S."/>
            <person name="Kotiranta H."/>
            <person name="LaButti K.M."/>
            <person name="Lechner B.E."/>
            <person name="Liimatainen K."/>
            <person name="Lipzen A."/>
            <person name="Lukacs Z."/>
            <person name="Mihaltcheva S."/>
            <person name="Morgado L.N."/>
            <person name="Niskanen T."/>
            <person name="Noordeloos M.E."/>
            <person name="Ohm R.A."/>
            <person name="Ortiz-Santana B."/>
            <person name="Ovrebo C."/>
            <person name="Racz N."/>
            <person name="Riley R."/>
            <person name="Savchenko A."/>
            <person name="Shiryaev A."/>
            <person name="Soop K."/>
            <person name="Spirin V."/>
            <person name="Szebenyi C."/>
            <person name="Tomsovsky M."/>
            <person name="Tulloss R.E."/>
            <person name="Uehling J."/>
            <person name="Grigoriev I.V."/>
            <person name="Vagvolgyi C."/>
            <person name="Papp T."/>
            <person name="Martin F.M."/>
            <person name="Miettinen O."/>
            <person name="Hibbett D.S."/>
            <person name="Nagy L.G."/>
        </authorList>
    </citation>
    <scope>NUCLEOTIDE SEQUENCE [LARGE SCALE GENOMIC DNA]</scope>
    <source>
        <strain evidence="1 2">NL-1719</strain>
    </source>
</reference>
<dbReference type="Proteomes" id="UP000308600">
    <property type="component" value="Unassembled WGS sequence"/>
</dbReference>
<organism evidence="1 2">
    <name type="scientific">Pluteus cervinus</name>
    <dbReference type="NCBI Taxonomy" id="181527"/>
    <lineage>
        <taxon>Eukaryota</taxon>
        <taxon>Fungi</taxon>
        <taxon>Dikarya</taxon>
        <taxon>Basidiomycota</taxon>
        <taxon>Agaricomycotina</taxon>
        <taxon>Agaricomycetes</taxon>
        <taxon>Agaricomycetidae</taxon>
        <taxon>Agaricales</taxon>
        <taxon>Pluteineae</taxon>
        <taxon>Pluteaceae</taxon>
        <taxon>Pluteus</taxon>
    </lineage>
</organism>
<dbReference type="EMBL" id="ML208316">
    <property type="protein sequence ID" value="TFK70256.1"/>
    <property type="molecule type" value="Genomic_DNA"/>
</dbReference>
<protein>
    <submittedName>
        <fullName evidence="1">Utp14-domain-containing protein</fullName>
    </submittedName>
</protein>
<accession>A0ACD3AXB0</accession>